<dbReference type="InterPro" id="IPR000219">
    <property type="entry name" value="DH_dom"/>
</dbReference>
<reference evidence="3 4" key="1">
    <citation type="journal article" date="2018" name="Mol. Biol. Evol.">
        <title>Broad Genomic Sampling Reveals a Smut Pathogenic Ancestry of the Fungal Clade Ustilaginomycotina.</title>
        <authorList>
            <person name="Kijpornyongpan T."/>
            <person name="Mondo S.J."/>
            <person name="Barry K."/>
            <person name="Sandor L."/>
            <person name="Lee J."/>
            <person name="Lipzen A."/>
            <person name="Pangilinan J."/>
            <person name="LaButti K."/>
            <person name="Hainaut M."/>
            <person name="Henrissat B."/>
            <person name="Grigoriev I.V."/>
            <person name="Spatafora J.W."/>
            <person name="Aime M.C."/>
        </authorList>
    </citation>
    <scope>NUCLEOTIDE SEQUENCE [LARGE SCALE GENOMIC DNA]</scope>
    <source>
        <strain evidence="3 4">MCA 4718</strain>
    </source>
</reference>
<dbReference type="Proteomes" id="UP000245942">
    <property type="component" value="Unassembled WGS sequence"/>
</dbReference>
<feature type="compositionally biased region" description="Low complexity" evidence="1">
    <location>
        <begin position="201"/>
        <end position="218"/>
    </location>
</feature>
<feature type="compositionally biased region" description="Polar residues" evidence="1">
    <location>
        <begin position="695"/>
        <end position="726"/>
    </location>
</feature>
<feature type="region of interest" description="Disordered" evidence="1">
    <location>
        <begin position="1639"/>
        <end position="1684"/>
    </location>
</feature>
<feature type="compositionally biased region" description="Low complexity" evidence="1">
    <location>
        <begin position="1074"/>
        <end position="1095"/>
    </location>
</feature>
<feature type="compositionally biased region" description="Basic and acidic residues" evidence="1">
    <location>
        <begin position="527"/>
        <end position="539"/>
    </location>
</feature>
<sequence length="1753" mass="182265">MPGHPLAAPDGPSSHSSSSSSPAGALSKPIKSDSSGLRSTPQSATSSRRTPPNASSSTYKASSRSAEETRPLGSPSPIGRRVSPSSSDQPSSNLSSSRSQPREASQTASSSSSSSSPSYSPLSQVRNSRASSHSNSRQAPPLSAAALGDVRPSARSGAPLGPIASSSNSGDPHRSHSVRSQLSEGANTDGGYSSSGRDSLRTASISRRTSRSGRAALLTKDGGESTISSLGRSGSSASTVPTSPGLEPLPPVPPAKLAMNDDAHSIVAQVAEVPTTTPPELEDMEHPYAIRRSRSRTLTEEPLPLATQGAALPTIYSVGDVIHKEAEPVGYNDRQMSQTSRWNKPLPSPGSQGTDRTPSERGESDGASAGLGGRPPSRSALRSAISQGTKYLRRSSAGTKKTSMSEDQEGRQLAHTRAASFNGGQAPTELKFAPPARSHSPFLFRRKSKSNLAAAAAGGPSAPPLPDLKASPIRAGFPVSQSGRRPSDDPSLSVTTASPSREGPAAPLSPLSSLSARQSGDWVASPVRDEAYLHEESGHRKPASLSRAVDKSPRASPSSRPSFLHSRSSTMSELQSLSEGGEGPEAARESWAYGSSSENGAPALSGLSPALSVSMRPRQSRWSRVMGKSDHGASMPSHESSPRLSLAVPDKQSYSGSPRSQLPQGRSGAEVRSPNSTRSGSDTTSILRRSPIPSIASSTGSRQTTTIRKGTKQSSAEGITASTGWDASSDHFGAKRTSETPEVHTALSDREETRASTPLSPATIGMWSSAVASELDLTEQRKSDERDSRQGRDGGEPERLEALSDPNSEDMSQYHDALSSPDSGELTSSRRGSATKRSEARGLTVVPIGGATQTPSKSRSTTSSLGRTLSTIFDPRPSLQGRIPTSSGPPGMYVQPKMDSGRGRSSTQSSSQESTASTTSTRRSGSTQDNGTSMGPPLHPSTARKALNGGASAGSSSNAKGASAGERRSPTRERRPSAGSARMVGLSKADSAKRSTDTTQIVTGHQEAVASRQRAAEIAKQRAQGGPTPLPPPKAPASITKAPQPAGASNGSTTAVGAQSNTSALGRLRKRSLTSLSAVRAGAAASSTAKTLTASENGTDSRLTSEVAFPTAAGPSRVATTGEPVKSKATPPSTSTASAKKMIRSASAMDASDASKGRWDESAGRQRLTKSRHSQQMKEMNDRDFMNLLETARREHKENAANNIQSASKAISKPPTPAKSADRTTSTGAKAELGPPRPTLHRRTSSADGRLGGDFPSNDGNGVQALNVEIEPKEQQEAPTPSPLGSAVRLFEVGHASGKTTDVFTNDEEWKREVRALFVIRELLNTEQSYARHLETLLAAVRRKATATSTSPAASHSRRKSSTSLLGADLTMSASSALVSRTSSSVASDRHLPLMRNLLPQLIALSRSLAARIDANPTAAGVGSAFLSIARQLEATFVAWSMAAQDIMKSLSITQGPKGKPKDRLFLDPAIDTDSSVFKVSAAEGISETSGDAAVNNGLGITGRPNTPPGRHARSISYSSPSSPASQALKYRGRSFSAEQTLHAPVGRRSKPESSMSTVGEVGLASSPTEIEDNPFLEESPEPAPANVQPPSRPVSPWGFAASTKRSLAAVKRKQSSDTITGGGWLSRRQSFSTDAASIGALSRGGSRSGTSTPFQPLAPSTSPEQPSSVVGSASGISTGGGGGGGYGGSTVRALSALDVAIMPMQRPPRYLLLLADLVKHTAPDSESHAVVARSLEVMKIIAKKCDEASPTR</sequence>
<organism evidence="3 4">
    <name type="scientific">Pseudomicrostroma glucosiphilum</name>
    <dbReference type="NCBI Taxonomy" id="1684307"/>
    <lineage>
        <taxon>Eukaryota</taxon>
        <taxon>Fungi</taxon>
        <taxon>Dikarya</taxon>
        <taxon>Basidiomycota</taxon>
        <taxon>Ustilaginomycotina</taxon>
        <taxon>Exobasidiomycetes</taxon>
        <taxon>Microstromatales</taxon>
        <taxon>Microstromatales incertae sedis</taxon>
        <taxon>Pseudomicrostroma</taxon>
    </lineage>
</organism>
<feature type="compositionally biased region" description="Polar residues" evidence="1">
    <location>
        <begin position="652"/>
        <end position="664"/>
    </location>
</feature>
<dbReference type="STRING" id="1684307.A0A316UFJ0"/>
<feature type="compositionally biased region" description="Low complexity" evidence="1">
    <location>
        <begin position="1644"/>
        <end position="1653"/>
    </location>
</feature>
<feature type="compositionally biased region" description="Low complexity" evidence="1">
    <location>
        <begin position="554"/>
        <end position="569"/>
    </location>
</feature>
<dbReference type="Pfam" id="PF00621">
    <property type="entry name" value="RhoGEF"/>
    <property type="match status" value="1"/>
</dbReference>
<dbReference type="PROSITE" id="PS50010">
    <property type="entry name" value="DH_2"/>
    <property type="match status" value="1"/>
</dbReference>
<feature type="compositionally biased region" description="Polar residues" evidence="1">
    <location>
        <begin position="479"/>
        <end position="499"/>
    </location>
</feature>
<dbReference type="InterPro" id="IPR035899">
    <property type="entry name" value="DBL_dom_sf"/>
</dbReference>
<feature type="compositionally biased region" description="Polar residues" evidence="1">
    <location>
        <begin position="32"/>
        <end position="53"/>
    </location>
</feature>
<feature type="compositionally biased region" description="Low complexity" evidence="1">
    <location>
        <begin position="852"/>
        <end position="871"/>
    </location>
</feature>
<proteinExistence type="predicted"/>
<feature type="compositionally biased region" description="Low complexity" evidence="1">
    <location>
        <begin position="225"/>
        <end position="246"/>
    </location>
</feature>
<evidence type="ECO:0000313" key="3">
    <source>
        <dbReference type="EMBL" id="PWN23698.1"/>
    </source>
</evidence>
<feature type="compositionally biased region" description="Polar residues" evidence="1">
    <location>
        <begin position="1200"/>
        <end position="1209"/>
    </location>
</feature>
<feature type="compositionally biased region" description="Basic and acidic residues" evidence="1">
    <location>
        <begin position="728"/>
        <end position="754"/>
    </location>
</feature>
<feature type="compositionally biased region" description="Low complexity" evidence="1">
    <location>
        <begin position="1515"/>
        <end position="1526"/>
    </location>
</feature>
<feature type="compositionally biased region" description="Low complexity" evidence="1">
    <location>
        <begin position="80"/>
        <end position="99"/>
    </location>
</feature>
<feature type="compositionally biased region" description="Polar residues" evidence="1">
    <location>
        <begin position="820"/>
        <end position="832"/>
    </location>
</feature>
<feature type="compositionally biased region" description="Basic and acidic residues" evidence="1">
    <location>
        <begin position="778"/>
        <end position="802"/>
    </location>
</feature>
<feature type="region of interest" description="Disordered" evidence="1">
    <location>
        <begin position="329"/>
        <end position="1181"/>
    </location>
</feature>
<feature type="compositionally biased region" description="Low complexity" evidence="1">
    <location>
        <begin position="1127"/>
        <end position="1152"/>
    </location>
</feature>
<feature type="compositionally biased region" description="Low complexity" evidence="1">
    <location>
        <begin position="903"/>
        <end position="928"/>
    </location>
</feature>
<feature type="compositionally biased region" description="Low complexity" evidence="1">
    <location>
        <begin position="948"/>
        <end position="964"/>
    </location>
</feature>
<feature type="region of interest" description="Disordered" evidence="1">
    <location>
        <begin position="1491"/>
        <end position="1599"/>
    </location>
</feature>
<feature type="compositionally biased region" description="Acidic residues" evidence="1">
    <location>
        <begin position="1570"/>
        <end position="1581"/>
    </location>
</feature>
<feature type="compositionally biased region" description="Polar residues" evidence="1">
    <location>
        <begin position="673"/>
        <end position="687"/>
    </location>
</feature>
<dbReference type="EMBL" id="KZ819321">
    <property type="protein sequence ID" value="PWN23698.1"/>
    <property type="molecule type" value="Genomic_DNA"/>
</dbReference>
<keyword evidence="4" id="KW-1185">Reference proteome</keyword>
<protein>
    <recommendedName>
        <fullName evidence="2">DH domain-containing protein</fullName>
    </recommendedName>
</protein>
<dbReference type="RefSeq" id="XP_025350858.1">
    <property type="nucleotide sequence ID" value="XM_025493763.1"/>
</dbReference>
<feature type="compositionally biased region" description="Low complexity" evidence="1">
    <location>
        <begin position="54"/>
        <end position="64"/>
    </location>
</feature>
<evidence type="ECO:0000256" key="1">
    <source>
        <dbReference type="SAM" id="MobiDB-lite"/>
    </source>
</evidence>
<dbReference type="OrthoDB" id="660555at2759"/>
<feature type="compositionally biased region" description="Polar residues" evidence="1">
    <location>
        <begin position="1047"/>
        <end position="1064"/>
    </location>
</feature>
<dbReference type="GeneID" id="37015497"/>
<name>A0A316UFJ0_9BASI</name>
<feature type="compositionally biased region" description="Low complexity" evidence="1">
    <location>
        <begin position="109"/>
        <end position="137"/>
    </location>
</feature>
<feature type="compositionally biased region" description="Polar residues" evidence="1">
    <location>
        <begin position="178"/>
        <end position="197"/>
    </location>
</feature>
<evidence type="ECO:0000259" key="2">
    <source>
        <dbReference type="PROSITE" id="PS50010"/>
    </source>
</evidence>
<dbReference type="Gene3D" id="1.20.900.10">
    <property type="entry name" value="Dbl homology (DH) domain"/>
    <property type="match status" value="2"/>
</dbReference>
<feature type="compositionally biased region" description="Basic and acidic residues" evidence="1">
    <location>
        <begin position="965"/>
        <end position="976"/>
    </location>
</feature>
<feature type="region of interest" description="Disordered" evidence="1">
    <location>
        <begin position="1196"/>
        <end position="1263"/>
    </location>
</feature>
<feature type="compositionally biased region" description="Low complexity" evidence="1">
    <location>
        <begin position="1668"/>
        <end position="1677"/>
    </location>
</feature>
<feature type="domain" description="DH" evidence="2">
    <location>
        <begin position="1699"/>
        <end position="1749"/>
    </location>
</feature>
<feature type="compositionally biased region" description="Low complexity" evidence="1">
    <location>
        <begin position="504"/>
        <end position="516"/>
    </location>
</feature>
<dbReference type="SUPFAM" id="SSF48065">
    <property type="entry name" value="DBL homology domain (DH-domain)"/>
    <property type="match status" value="1"/>
</dbReference>
<dbReference type="GO" id="GO:0005085">
    <property type="term" value="F:guanyl-nucleotide exchange factor activity"/>
    <property type="evidence" value="ECO:0007669"/>
    <property type="project" value="InterPro"/>
</dbReference>
<feature type="region of interest" description="Disordered" evidence="1">
    <location>
        <begin position="1"/>
        <end position="257"/>
    </location>
</feature>
<evidence type="ECO:0000313" key="4">
    <source>
        <dbReference type="Proteomes" id="UP000245942"/>
    </source>
</evidence>
<accession>A0A316UFJ0</accession>
<gene>
    <name evidence="3" type="ORF">BCV69DRAFT_291716</name>
</gene>
<feature type="compositionally biased region" description="Basic and acidic residues" evidence="1">
    <location>
        <begin position="1153"/>
        <end position="1164"/>
    </location>
</feature>